<evidence type="ECO:0000313" key="1">
    <source>
        <dbReference type="EMBL" id="TCL67419.1"/>
    </source>
</evidence>
<name>A0A4R1RMS7_HYDET</name>
<dbReference type="AlphaFoldDB" id="A0A4R1RMS7"/>
<proteinExistence type="predicted"/>
<dbReference type="InterPro" id="IPR036515">
    <property type="entry name" value="Transposase_17_sf"/>
</dbReference>
<dbReference type="EMBL" id="SLUN01000014">
    <property type="protein sequence ID" value="TCL67419.1"/>
    <property type="molecule type" value="Genomic_DNA"/>
</dbReference>
<reference evidence="1 2" key="1">
    <citation type="submission" date="2019-03" db="EMBL/GenBank/DDBJ databases">
        <title>Genomic Encyclopedia of Type Strains, Phase IV (KMG-IV): sequencing the most valuable type-strain genomes for metagenomic binning, comparative biology and taxonomic classification.</title>
        <authorList>
            <person name="Goeker M."/>
        </authorList>
    </citation>
    <scope>NUCLEOTIDE SEQUENCE [LARGE SCALE GENOMIC DNA]</scope>
    <source>
        <strain evidence="1 2">LX-B</strain>
    </source>
</reference>
<evidence type="ECO:0000313" key="2">
    <source>
        <dbReference type="Proteomes" id="UP000295008"/>
    </source>
</evidence>
<evidence type="ECO:0008006" key="3">
    <source>
        <dbReference type="Google" id="ProtNLM"/>
    </source>
</evidence>
<dbReference type="GO" id="GO:0003677">
    <property type="term" value="F:DNA binding"/>
    <property type="evidence" value="ECO:0007669"/>
    <property type="project" value="InterPro"/>
</dbReference>
<dbReference type="GO" id="GO:0004803">
    <property type="term" value="F:transposase activity"/>
    <property type="evidence" value="ECO:0007669"/>
    <property type="project" value="InterPro"/>
</dbReference>
<accession>A0A4R1RMS7</accession>
<gene>
    <name evidence="1" type="ORF">EDC14_1014109</name>
</gene>
<protein>
    <recommendedName>
        <fullName evidence="3">Transposase IS200 family protein</fullName>
    </recommendedName>
</protein>
<comment type="caution">
    <text evidence="1">The sequence shown here is derived from an EMBL/GenBank/DDBJ whole genome shotgun (WGS) entry which is preliminary data.</text>
</comment>
<keyword evidence="2" id="KW-1185">Reference proteome</keyword>
<dbReference type="Gene3D" id="3.30.70.1290">
    <property type="entry name" value="Transposase IS200-like"/>
    <property type="match status" value="1"/>
</dbReference>
<dbReference type="GO" id="GO:0006313">
    <property type="term" value="P:DNA transposition"/>
    <property type="evidence" value="ECO:0007669"/>
    <property type="project" value="InterPro"/>
</dbReference>
<dbReference type="Proteomes" id="UP000295008">
    <property type="component" value="Unassembled WGS sequence"/>
</dbReference>
<organism evidence="1 2">
    <name type="scientific">Hydrogenispora ethanolica</name>
    <dbReference type="NCBI Taxonomy" id="1082276"/>
    <lineage>
        <taxon>Bacteria</taxon>
        <taxon>Bacillati</taxon>
        <taxon>Bacillota</taxon>
        <taxon>Hydrogenispora</taxon>
    </lineage>
</organism>
<sequence length="111" mass="12753">MVATVWNEIPQHYSGFAIHEFVVMPNHSHGIIEIMAMVGAGPRACPWWNMQSPRWNMQSSCLPRWNMQSSCLPRWNMQSPRSNNHGTGNHMIPDVMGNHAWGNRVWGKDDL</sequence>